<evidence type="ECO:0000259" key="3">
    <source>
        <dbReference type="Pfam" id="PF12919"/>
    </source>
</evidence>
<dbReference type="InterPro" id="IPR024770">
    <property type="entry name" value="TcdA/TcdB_cat"/>
</dbReference>
<accession>A0A370SXZ3</accession>
<feature type="transmembrane region" description="Helical" evidence="2">
    <location>
        <begin position="1215"/>
        <end position="1234"/>
    </location>
</feature>
<dbReference type="InterPro" id="IPR024769">
    <property type="entry name" value="TcdA/TcdB_pore_forming"/>
</dbReference>
<keyword evidence="2" id="KW-1133">Transmembrane helix</keyword>
<reference evidence="5 6" key="1">
    <citation type="submission" date="2018-07" db="EMBL/GenBank/DDBJ databases">
        <title>Genome sequencing of rice bacterial endophytes.</title>
        <authorList>
            <person name="Venturi V."/>
        </authorList>
    </citation>
    <scope>NUCLEOTIDE SEQUENCE [LARGE SCALE GENOMIC DNA]</scope>
    <source>
        <strain evidence="5 6">E2333</strain>
    </source>
</reference>
<dbReference type="InterPro" id="IPR029044">
    <property type="entry name" value="Nucleotide-diphossugar_trans"/>
</dbReference>
<feature type="region of interest" description="Disordered" evidence="1">
    <location>
        <begin position="736"/>
        <end position="757"/>
    </location>
</feature>
<comment type="caution">
    <text evidence="5">The sequence shown here is derived from an EMBL/GenBank/DDBJ whole genome shotgun (WGS) entry which is preliminary data.</text>
</comment>
<evidence type="ECO:0000313" key="6">
    <source>
        <dbReference type="Proteomes" id="UP000255365"/>
    </source>
</evidence>
<organism evidence="5 6">
    <name type="scientific">Pseudomonas jessenii</name>
    <dbReference type="NCBI Taxonomy" id="77298"/>
    <lineage>
        <taxon>Bacteria</taxon>
        <taxon>Pseudomonadati</taxon>
        <taxon>Pseudomonadota</taxon>
        <taxon>Gammaproteobacteria</taxon>
        <taxon>Pseudomonadales</taxon>
        <taxon>Pseudomonadaceae</taxon>
        <taxon>Pseudomonas</taxon>
    </lineage>
</organism>
<feature type="transmembrane region" description="Helical" evidence="2">
    <location>
        <begin position="1255"/>
        <end position="1282"/>
    </location>
</feature>
<evidence type="ECO:0000313" key="5">
    <source>
        <dbReference type="EMBL" id="RDL24618.1"/>
    </source>
</evidence>
<evidence type="ECO:0000259" key="4">
    <source>
        <dbReference type="Pfam" id="PF12920"/>
    </source>
</evidence>
<dbReference type="RefSeq" id="WP_115145898.1">
    <property type="nucleotide sequence ID" value="NZ_QRAV01000001.1"/>
</dbReference>
<keyword evidence="2" id="KW-0472">Membrane</keyword>
<dbReference type="EMBL" id="QRAV01000001">
    <property type="protein sequence ID" value="RDL24618.1"/>
    <property type="molecule type" value="Genomic_DNA"/>
</dbReference>
<feature type="domain" description="GT44" evidence="3">
    <location>
        <begin position="110"/>
        <end position="500"/>
    </location>
</feature>
<name>A0A370SXZ3_PSEJE</name>
<dbReference type="CDD" id="cd20495">
    <property type="entry name" value="C58_PaToxP-like"/>
    <property type="match status" value="1"/>
</dbReference>
<feature type="domain" description="TcdA/TcdB toxin pore forming" evidence="4">
    <location>
        <begin position="1488"/>
        <end position="1746"/>
    </location>
</feature>
<evidence type="ECO:0000256" key="1">
    <source>
        <dbReference type="SAM" id="MobiDB-lite"/>
    </source>
</evidence>
<proteinExistence type="predicted"/>
<gene>
    <name evidence="5" type="ORF">DEU51_10183</name>
</gene>
<protein>
    <submittedName>
        <fullName evidence="5">Insecticidal toxin</fullName>
    </submittedName>
</protein>
<evidence type="ECO:0000256" key="2">
    <source>
        <dbReference type="SAM" id="Phobius"/>
    </source>
</evidence>
<sequence length="2380" mass="262936">MGTLNSSTNKSGFVSAEDFLVLQQALVELAGSTEYAALIALHEVASQTVDAAEKLLAVKLFQEKLGSLLSQSRPSAPVAINRIQSELSQYIARLSATADLLAGVGKPVPKIMHFVWVGGGEVGGIQRDYMNIWREVLKSQEYKFNLWYDSDAMLAHEMNRVILESARADAMESGGDKATKSTRLSQMIEERARVLKQQMFAYIEQPQWRGRADDARIDLMVRAYGMDRSTLEALRQRRLETHLAMVGPDLQLRDVRQEFAGHFLQDVYQREIAMRGNFAAASDVVRLQAVHLEGGRYSDMDYLPPLASKLGGVDISGFDVNQQLWVLKLLLDHNEALMPGRDAVRYKDITGEIPVQYAEALTTFARSKPAAHEIFVAPQDRSAPLDALRLGTLHGFSKNGQVNAHFIAHPGSAMTMAYLQMIRVNYDCLQEVERRSIEAGIDAADEGRLFDVIQDVVNEMQARGKLPESDALFRAYKLIDAIGSYYADGIRIGARGTVTLTGPGAASSGLTQYIEQQLMPDQIDQISHHLQLLEGYNDVTEEERISGWTVNDDPEQWLAKEQEKWQTGKLKARYAGQLADLLKQKTLTFKQGWPVIEGKPVLLTSVLQQLMDELGGSFIRVMKDKLSGDFTFDTAFTIDFETRQQIIAQSDTQIPASHGVELTSNLNELFTHVAHGSLHPEHLSPMLRVILGGIFGATSLGDAGFVDAWQQVSNIARQTSEGGVFARYNAIENAVRQRQSADNESAPALRGQPDTHTTRELKVLALTEPLTLNRWHERIEQISRTAQREYRGQILQRGGQVRELFFKAGAISTRQMPQDLLMNTAGDPGRRCYPLALLTASALAQGDAAERALIGRVANAGKTPADADSRALLLALDELHQTPVTDHGTAHGLQGVEAVVQMLQAKTAPAVMLLDTGNHALLVAKVMQGDTPVFRFYDPNFAIFGFAGAQQLSLGMALYLSAGNGAMARLYGLGDIAKAQFNVTELNTTKIADTVLSSNLRLDSFLKNQAITDVQGVSVWEKQALGRTRSLSENARMGSSLAQLDARYWTQEFAQATDLLRAEYKLGREYLPLLDTVEKTPEAGYSLTMADVLHPQNTLKVSTTDARFSKIRHHLQRLVKTLAGEPTHAGEADGGSRLSFAFAIQTLITEMRQRDYQDGEGQMPTLAIALQVQVYVNYAQLGFGVVSDVVQIARLVQQVSAAEQALKQTSVSGRLAGRAATGAGFVFSLANIGFDIYNLSIAENHEQRSRFSTSLAFNVAALGLDIVALAAGGVVGGAAAFLSVPLLGIGIGVTAIASNLGQIRDKATAVGNHLRDIQNAYTPGAYTLEHGVLQFPAEAVITSLDLQDNQVRFNSQSFYPWVGSWSELPQSTSAPEHMHRAINIREAFELPEVMTLDKGRAGDRHTVVLPCTPVCFYGYEYQLGGTGHKYVPKPGEVVAPRASSEAPGPHWYSYRSPIAVALEAIVDSFNDGIYTRYPQLRNSAAYKLEYDKQGNQRFYLYSTPSLKHILYKLLPVHKPTNIDVQLDEHVRQLVVPQLPKEWKQCISYEIFSHSPSTRQLWLTPGLVAVSLRNYAATQWILHAPWASEKNVGFDGVSLNVDGIRIEGHVDFIELANGELFRLDWKAVRLMLVSITLEHPTALANASKLQISIGRETSQAAVLARIRMLAAEQRVATAYVPLNKFRVPLSAANQPVFVTAYYDVANARLLYARNLPEAINDGVTLAAIDARHAWFYHPEHATVWRVDMITGTVNQRYRLMNPASGSRIVGCEQTVGGIRVRQTMLAVESGVETGFEYFLTESTVTLECINTSAAWGDYTPRRPASYWRSLIDRFKTPRDYADSTPGMAADLAIWRPAQFVQIRGHVQQEVRDVGWIRLADGLYFQLNRAGGLDLDTKMLVWDAGLGDLPLFYSKSAGLLQRGAGTDDSQVIATDVIDVSQFAQRFIATREDGLLFEVDKQGVMKFVGVGTHWLHKHTDWLAALPALAETWKTAPFSINGLENVGGTHSLAMWCVDDKFLLAKIAGTTELDLVGLTPDKQAAWLMDIWGRLYRQPLTNIEALRRAFAGGSRLLHPEHLPDAEMVWSQWSFTQVLMDGQGLIGQTREGVNVELIDQQPARIISFENKWSDGAGQRPEQLQERLRALLNKQNHAPFLPIKRHAGRYTYYVPQLDRLFDVTGRADGQWAVFLGNRDESVPLLFDPVDGLIFSRGAQKDIWLAGSYAQREGELLSLEVSGEVSDLVALLPDGINTLVLAFGAQTSSYRILDDAWQRLDCIVVDSRRPSARQVAGEGTLVLDMAGNERLLMSQVDGQLVFTDPDNAHSLIVRHVIPEEGKPGMSMQISVRVADEHCAFPVEQWLSAISQTKNDQGVATLKAVVEKIT</sequence>
<dbReference type="Gene3D" id="3.90.550.20">
    <property type="match status" value="1"/>
</dbReference>
<keyword evidence="2" id="KW-0812">Transmembrane</keyword>
<dbReference type="Pfam" id="PF12920">
    <property type="entry name" value="TcdA_TcdB_pore"/>
    <property type="match status" value="2"/>
</dbReference>
<feature type="domain" description="TcdA/TcdB toxin pore forming" evidence="4">
    <location>
        <begin position="1051"/>
        <end position="1422"/>
    </location>
</feature>
<dbReference type="SUPFAM" id="SSF53448">
    <property type="entry name" value="Nucleotide-diphospho-sugar transferases"/>
    <property type="match status" value="1"/>
</dbReference>
<dbReference type="GO" id="GO:0016757">
    <property type="term" value="F:glycosyltransferase activity"/>
    <property type="evidence" value="ECO:0007669"/>
    <property type="project" value="InterPro"/>
</dbReference>
<dbReference type="Pfam" id="PF12919">
    <property type="entry name" value="TcdA_TcdB"/>
    <property type="match status" value="1"/>
</dbReference>
<dbReference type="Proteomes" id="UP000255365">
    <property type="component" value="Unassembled WGS sequence"/>
</dbReference>